<evidence type="ECO:0000256" key="2">
    <source>
        <dbReference type="ARBA" id="ARBA00022801"/>
    </source>
</evidence>
<dbReference type="Pfam" id="PF02230">
    <property type="entry name" value="Abhydrolase_2"/>
    <property type="match status" value="1"/>
</dbReference>
<evidence type="ECO:0000256" key="3">
    <source>
        <dbReference type="SAM" id="Phobius"/>
    </source>
</evidence>
<dbReference type="SUPFAM" id="SSF53474">
    <property type="entry name" value="alpha/beta-Hydrolases"/>
    <property type="match status" value="1"/>
</dbReference>
<organism evidence="5 6">
    <name type="scientific">Candidatus Brocadia carolinensis</name>
    <dbReference type="NCBI Taxonomy" id="1004156"/>
    <lineage>
        <taxon>Bacteria</taxon>
        <taxon>Pseudomonadati</taxon>
        <taxon>Planctomycetota</taxon>
        <taxon>Candidatus Brocadiia</taxon>
        <taxon>Candidatus Brocadiales</taxon>
        <taxon>Candidatus Brocadiaceae</taxon>
        <taxon>Candidatus Brocadia</taxon>
    </lineage>
</organism>
<dbReference type="PANTHER" id="PTHR43037:SF5">
    <property type="entry name" value="FERULOYL ESTERASE"/>
    <property type="match status" value="1"/>
</dbReference>
<dbReference type="Gene3D" id="3.40.50.1820">
    <property type="entry name" value="alpha/beta hydrolase"/>
    <property type="match status" value="1"/>
</dbReference>
<sequence length="440" mass="50129">MTVRSYLFSFQTILLAIAIMLRITFTRLSLFLLIPLSTSFGQDVDSMGRSLVNQYLVSTNGDERENIIKALDGLQFNFTQLKDWVNGSAHYTSQQPGLHRELVSVGDKKGEYFVYVPSSYRIDRAWPVVLALHGVGGSGYGQIMTWLKSSAHNDEFIFITPTYGSGLWWNEEAERLVLSVFDKVKQDYHIDTNRVYLTGFSSGGHGVWYFALRYPSLFAAINPIAAECLLPYFLVNLEHVPVYIIHGTRDSVIPVEAARDASSRLEKLNYTVVYKELSEQKHQFPVNEIAKVLDWFRMHKRTLYPKRIKFSTESTGYSFSYWIEITGFSELIGQVSGVSRDIAGRLVRPQGFSETATVVAEIKEEDNEVCLTTHEVNSVRLFLDEDLIDMERPLRVSINGKEVYCEKVRRSVQTTLDTVKKRNDQEALFSVCLDLCVPSD</sequence>
<keyword evidence="3" id="KW-0472">Membrane</keyword>
<dbReference type="GO" id="GO:0016787">
    <property type="term" value="F:hydrolase activity"/>
    <property type="evidence" value="ECO:0007669"/>
    <property type="project" value="UniProtKB-KW"/>
</dbReference>
<protein>
    <recommendedName>
        <fullName evidence="4">Phospholipase/carboxylesterase/thioesterase domain-containing protein</fullName>
    </recommendedName>
</protein>
<accession>A0A1V4AT35</accession>
<feature type="domain" description="Phospholipase/carboxylesterase/thioesterase" evidence="4">
    <location>
        <begin position="184"/>
        <end position="298"/>
    </location>
</feature>
<dbReference type="Proteomes" id="UP000189681">
    <property type="component" value="Unassembled WGS sequence"/>
</dbReference>
<keyword evidence="2" id="KW-0378">Hydrolase</keyword>
<keyword evidence="3" id="KW-0812">Transmembrane</keyword>
<name>A0A1V4AT35_9BACT</name>
<feature type="transmembrane region" description="Helical" evidence="3">
    <location>
        <begin position="6"/>
        <end position="25"/>
    </location>
</feature>
<dbReference type="EMBL" id="AYTS01000087">
    <property type="protein sequence ID" value="OOP56260.1"/>
    <property type="molecule type" value="Genomic_DNA"/>
</dbReference>
<comment type="caution">
    <text evidence="5">The sequence shown here is derived from an EMBL/GenBank/DDBJ whole genome shotgun (WGS) entry which is preliminary data.</text>
</comment>
<dbReference type="PANTHER" id="PTHR43037">
    <property type="entry name" value="UNNAMED PRODUCT-RELATED"/>
    <property type="match status" value="1"/>
</dbReference>
<proteinExistence type="predicted"/>
<reference evidence="5 6" key="1">
    <citation type="journal article" date="2017" name="Water Res.">
        <title>Discovery and metagenomic analysis of an anammox bacterial enrichment related to Candidatus "Brocadia caroliniensis" in a full-scale glycerol-fed nitritation-denitritation separate centrate treatment process.</title>
        <authorList>
            <person name="Park H."/>
            <person name="Brotto A.C."/>
            <person name="van Loosdrecht M.C."/>
            <person name="Chandran K."/>
        </authorList>
    </citation>
    <scope>NUCLEOTIDE SEQUENCE [LARGE SCALE GENOMIC DNA]</scope>
    <source>
        <strain evidence="5">26THWARD</strain>
    </source>
</reference>
<evidence type="ECO:0000313" key="6">
    <source>
        <dbReference type="Proteomes" id="UP000189681"/>
    </source>
</evidence>
<keyword evidence="1" id="KW-0732">Signal</keyword>
<dbReference type="InterPro" id="IPR029058">
    <property type="entry name" value="AB_hydrolase_fold"/>
</dbReference>
<evidence type="ECO:0000256" key="1">
    <source>
        <dbReference type="ARBA" id="ARBA00022729"/>
    </source>
</evidence>
<dbReference type="InterPro" id="IPR050955">
    <property type="entry name" value="Plant_Biomass_Hydrol_Est"/>
</dbReference>
<keyword evidence="3" id="KW-1133">Transmembrane helix</keyword>
<dbReference type="AlphaFoldDB" id="A0A1V4AT35"/>
<gene>
    <name evidence="5" type="ORF">AYP45_10125</name>
</gene>
<evidence type="ECO:0000313" key="5">
    <source>
        <dbReference type="EMBL" id="OOP56260.1"/>
    </source>
</evidence>
<dbReference type="InterPro" id="IPR003140">
    <property type="entry name" value="PLipase/COase/thioEstase"/>
</dbReference>
<evidence type="ECO:0000259" key="4">
    <source>
        <dbReference type="Pfam" id="PF02230"/>
    </source>
</evidence>
<dbReference type="STRING" id="1004156.AYP45_10125"/>